<protein>
    <recommendedName>
        <fullName evidence="3">Spermine/spermidine synthase</fullName>
    </recommendedName>
</protein>
<comment type="caution">
    <text evidence="1">The sequence shown here is derived from an EMBL/GenBank/DDBJ whole genome shotgun (WGS) entry which is preliminary data.</text>
</comment>
<evidence type="ECO:0000313" key="1">
    <source>
        <dbReference type="EMBL" id="KAK6760016.1"/>
    </source>
</evidence>
<reference evidence="1 2" key="1">
    <citation type="submission" date="2023-08" db="EMBL/GenBank/DDBJ databases">
        <title>A Necator americanus chromosomal reference genome.</title>
        <authorList>
            <person name="Ilik V."/>
            <person name="Petrzelkova K.J."/>
            <person name="Pardy F."/>
            <person name="Fuh T."/>
            <person name="Niatou-Singa F.S."/>
            <person name="Gouil Q."/>
            <person name="Baker L."/>
            <person name="Ritchie M.E."/>
            <person name="Jex A.R."/>
            <person name="Gazzola D."/>
            <person name="Li H."/>
            <person name="Toshio Fujiwara R."/>
            <person name="Zhan B."/>
            <person name="Aroian R.V."/>
            <person name="Pafco B."/>
            <person name="Schwarz E.M."/>
        </authorList>
    </citation>
    <scope>NUCLEOTIDE SEQUENCE [LARGE SCALE GENOMIC DNA]</scope>
    <source>
        <strain evidence="1 2">Aroian</strain>
        <tissue evidence="1">Whole animal</tissue>
    </source>
</reference>
<organism evidence="1 2">
    <name type="scientific">Necator americanus</name>
    <name type="common">Human hookworm</name>
    <dbReference type="NCBI Taxonomy" id="51031"/>
    <lineage>
        <taxon>Eukaryota</taxon>
        <taxon>Metazoa</taxon>
        <taxon>Ecdysozoa</taxon>
        <taxon>Nematoda</taxon>
        <taxon>Chromadorea</taxon>
        <taxon>Rhabditida</taxon>
        <taxon>Rhabditina</taxon>
        <taxon>Rhabditomorpha</taxon>
        <taxon>Strongyloidea</taxon>
        <taxon>Ancylostomatidae</taxon>
        <taxon>Bunostominae</taxon>
        <taxon>Necator</taxon>
    </lineage>
</organism>
<proteinExistence type="predicted"/>
<dbReference type="Proteomes" id="UP001303046">
    <property type="component" value="Unassembled WGS sequence"/>
</dbReference>
<dbReference type="SUPFAM" id="SSF53335">
    <property type="entry name" value="S-adenosyl-L-methionine-dependent methyltransferases"/>
    <property type="match status" value="1"/>
</dbReference>
<dbReference type="EMBL" id="JAVFWL010000006">
    <property type="protein sequence ID" value="KAK6760016.1"/>
    <property type="molecule type" value="Genomic_DNA"/>
</dbReference>
<evidence type="ECO:0008006" key="3">
    <source>
        <dbReference type="Google" id="ProtNLM"/>
    </source>
</evidence>
<name>A0ABR1EE12_NECAM</name>
<evidence type="ECO:0000313" key="2">
    <source>
        <dbReference type="Proteomes" id="UP001303046"/>
    </source>
</evidence>
<accession>A0ABR1EE12</accession>
<dbReference type="Gene3D" id="3.40.50.150">
    <property type="entry name" value="Vaccinia Virus protein VP39"/>
    <property type="match status" value="1"/>
</dbReference>
<gene>
    <name evidence="1" type="primary">Necator_chrX.g21676</name>
    <name evidence="1" type="ORF">RB195_021515</name>
</gene>
<sequence>MPDLISLTSTTLTLIASAFIAHYLFGSLDGTFLSHTGSETSETGKLKKQSAGLSQRAKEKEEIILKKLLSKDEYEIDEFCSGMDQVCFVIMDRVRNVTGRILAFRRLKRKGPQGVLTLSETRLQPPSPLTWKNFNSKTWKVRKDTARLVYARVMIAGSFMSGALQFNTTKKQDVLIIGLGGGVINNYLTTMKNQKLNVTVVEIDPVMKKIAEKWFDFQESPLHRIIIDDGVRFMYEAAKRGEKYNVVLLDVSYNIILPLMGPTQDFLKDDVIASMRAITANDGAAIINTVTSKDARDAANAVHFAYSRHYPSCYFMEHAGRDKMLFCSAKKKNSWLDNRDELYNRYIAVDDALGFQLTLRDQCSSYPLD</sequence>
<dbReference type="InterPro" id="IPR029063">
    <property type="entry name" value="SAM-dependent_MTases_sf"/>
</dbReference>
<keyword evidence="2" id="KW-1185">Reference proteome</keyword>